<gene>
    <name evidence="2" type="ORF">CGI_10023009</name>
</gene>
<dbReference type="InParanoid" id="K1Q189"/>
<dbReference type="PROSITE" id="PS50082">
    <property type="entry name" value="WD_REPEATS_2"/>
    <property type="match status" value="2"/>
</dbReference>
<dbReference type="SUPFAM" id="SSF50978">
    <property type="entry name" value="WD40 repeat-like"/>
    <property type="match status" value="1"/>
</dbReference>
<dbReference type="PANTHER" id="PTHR19855:SF34">
    <property type="entry name" value="F-BOX_WD REPEAT-CONTAINING PROTEIN 9"/>
    <property type="match status" value="1"/>
</dbReference>
<dbReference type="Gene3D" id="1.20.1280.50">
    <property type="match status" value="1"/>
</dbReference>
<dbReference type="SMART" id="SM00256">
    <property type="entry name" value="FBOX"/>
    <property type="match status" value="1"/>
</dbReference>
<dbReference type="Gene3D" id="2.130.10.10">
    <property type="entry name" value="YVTN repeat-like/Quinoprotein amine dehydrogenase"/>
    <property type="match status" value="1"/>
</dbReference>
<dbReference type="InterPro" id="IPR019775">
    <property type="entry name" value="WD40_repeat_CS"/>
</dbReference>
<reference evidence="2" key="1">
    <citation type="journal article" date="2012" name="Nature">
        <title>The oyster genome reveals stress adaptation and complexity of shell formation.</title>
        <authorList>
            <person name="Zhang G."/>
            <person name="Fang X."/>
            <person name="Guo X."/>
            <person name="Li L."/>
            <person name="Luo R."/>
            <person name="Xu F."/>
            <person name="Yang P."/>
            <person name="Zhang L."/>
            <person name="Wang X."/>
            <person name="Qi H."/>
            <person name="Xiong Z."/>
            <person name="Que H."/>
            <person name="Xie Y."/>
            <person name="Holland P.W."/>
            <person name="Paps J."/>
            <person name="Zhu Y."/>
            <person name="Wu F."/>
            <person name="Chen Y."/>
            <person name="Wang J."/>
            <person name="Peng C."/>
            <person name="Meng J."/>
            <person name="Yang L."/>
            <person name="Liu J."/>
            <person name="Wen B."/>
            <person name="Zhang N."/>
            <person name="Huang Z."/>
            <person name="Zhu Q."/>
            <person name="Feng Y."/>
            <person name="Mount A."/>
            <person name="Hedgecock D."/>
            <person name="Xu Z."/>
            <person name="Liu Y."/>
            <person name="Domazet-Loso T."/>
            <person name="Du Y."/>
            <person name="Sun X."/>
            <person name="Zhang S."/>
            <person name="Liu B."/>
            <person name="Cheng P."/>
            <person name="Jiang X."/>
            <person name="Li J."/>
            <person name="Fan D."/>
            <person name="Wang W."/>
            <person name="Fu W."/>
            <person name="Wang T."/>
            <person name="Wang B."/>
            <person name="Zhang J."/>
            <person name="Peng Z."/>
            <person name="Li Y."/>
            <person name="Li N."/>
            <person name="Wang J."/>
            <person name="Chen M."/>
            <person name="He Y."/>
            <person name="Tan F."/>
            <person name="Song X."/>
            <person name="Zheng Q."/>
            <person name="Huang R."/>
            <person name="Yang H."/>
            <person name="Du X."/>
            <person name="Chen L."/>
            <person name="Yang M."/>
            <person name="Gaffney P.M."/>
            <person name="Wang S."/>
            <person name="Luo L."/>
            <person name="She Z."/>
            <person name="Ming Y."/>
            <person name="Huang W."/>
            <person name="Zhang S."/>
            <person name="Huang B."/>
            <person name="Zhang Y."/>
            <person name="Qu T."/>
            <person name="Ni P."/>
            <person name="Miao G."/>
            <person name="Wang J."/>
            <person name="Wang Q."/>
            <person name="Steinberg C.E."/>
            <person name="Wang H."/>
            <person name="Li N."/>
            <person name="Qian L."/>
            <person name="Zhang G."/>
            <person name="Li Y."/>
            <person name="Yang H."/>
            <person name="Liu X."/>
            <person name="Wang J."/>
            <person name="Yin Y."/>
            <person name="Wang J."/>
        </authorList>
    </citation>
    <scope>NUCLEOTIDE SEQUENCE [LARGE SCALE GENOMIC DNA]</scope>
    <source>
        <strain evidence="2">05x7-T-G4-1.051#20</strain>
    </source>
</reference>
<evidence type="ECO:0000256" key="1">
    <source>
        <dbReference type="SAM" id="MobiDB-lite"/>
    </source>
</evidence>
<dbReference type="InterPro" id="IPR015943">
    <property type="entry name" value="WD40/YVTN_repeat-like_dom_sf"/>
</dbReference>
<feature type="compositionally biased region" description="Basic and acidic residues" evidence="1">
    <location>
        <begin position="1"/>
        <end position="10"/>
    </location>
</feature>
<feature type="region of interest" description="Disordered" evidence="1">
    <location>
        <begin position="1"/>
        <end position="21"/>
    </location>
</feature>
<dbReference type="InterPro" id="IPR036322">
    <property type="entry name" value="WD40_repeat_dom_sf"/>
</dbReference>
<dbReference type="InterPro" id="IPR001810">
    <property type="entry name" value="F-box_dom"/>
</dbReference>
<sequence>MDKSTDKIISTDEGQGKYPPSDSISIEDGVDITDLQIDDVQYSEEPLTLDKLPIEILMYICNFLDAKFLVNSLSKVCRSFQDLFVSDIYWKTRIKKKWPKPYPPVYDDNFCWREACIVREECFRVWSKPDTTCHHFFYKEAIFAPVDAVHLMNNGTILASGSRDRYLNVLDLSKYNPDDPASIKAMKVFSDHKAHKGWIWSLASHENTLCSGSWDTYIKLWDLDNGVKEYNKYKCKSAILGIHFEANQIYAAGYDRHVYIIDPRESEVHRKRYHRRPVLCLAADDKYIVTGSEDKTIAVFDRRAGQVYKTIQTYDVGHKGKATGVIYSPGAIFTSSTDNTIKVLEPNLSPAAITTINDHSAPVTRLAYQNGVLASAGSDVSIGIWIPKQTL</sequence>
<dbReference type="EMBL" id="JH816348">
    <property type="protein sequence ID" value="EKC30232.1"/>
    <property type="molecule type" value="Genomic_DNA"/>
</dbReference>
<dbReference type="SUPFAM" id="SSF81383">
    <property type="entry name" value="F-box domain"/>
    <property type="match status" value="1"/>
</dbReference>
<organism evidence="2">
    <name type="scientific">Magallana gigas</name>
    <name type="common">Pacific oyster</name>
    <name type="synonym">Crassostrea gigas</name>
    <dbReference type="NCBI Taxonomy" id="29159"/>
    <lineage>
        <taxon>Eukaryota</taxon>
        <taxon>Metazoa</taxon>
        <taxon>Spiralia</taxon>
        <taxon>Lophotrochozoa</taxon>
        <taxon>Mollusca</taxon>
        <taxon>Bivalvia</taxon>
        <taxon>Autobranchia</taxon>
        <taxon>Pteriomorphia</taxon>
        <taxon>Ostreida</taxon>
        <taxon>Ostreoidea</taxon>
        <taxon>Ostreidae</taxon>
        <taxon>Magallana</taxon>
    </lineage>
</organism>
<dbReference type="PROSITE" id="PS50181">
    <property type="entry name" value="FBOX"/>
    <property type="match status" value="1"/>
</dbReference>
<dbReference type="PANTHER" id="PTHR19855">
    <property type="entry name" value="WD40 REPEAT PROTEIN 12, 37"/>
    <property type="match status" value="1"/>
</dbReference>
<dbReference type="SMART" id="SM00320">
    <property type="entry name" value="WD40"/>
    <property type="match status" value="6"/>
</dbReference>
<dbReference type="InterPro" id="IPR001680">
    <property type="entry name" value="WD40_rpt"/>
</dbReference>
<name>K1Q189_MAGGI</name>
<dbReference type="Pfam" id="PF12937">
    <property type="entry name" value="F-box-like"/>
    <property type="match status" value="1"/>
</dbReference>
<accession>K1Q189</accession>
<dbReference type="PROSITE" id="PS00678">
    <property type="entry name" value="WD_REPEATS_1"/>
    <property type="match status" value="1"/>
</dbReference>
<dbReference type="Pfam" id="PF00400">
    <property type="entry name" value="WD40"/>
    <property type="match status" value="2"/>
</dbReference>
<protein>
    <submittedName>
        <fullName evidence="2">F-box/WD repeat-containing protein 9</fullName>
    </submittedName>
</protein>
<dbReference type="HOGENOM" id="CLU_034344_0_0_1"/>
<evidence type="ECO:0000313" key="2">
    <source>
        <dbReference type="EMBL" id="EKC30232.1"/>
    </source>
</evidence>
<proteinExistence type="predicted"/>
<dbReference type="AlphaFoldDB" id="K1Q189"/>
<dbReference type="InterPro" id="IPR036047">
    <property type="entry name" value="F-box-like_dom_sf"/>
</dbReference>